<dbReference type="SUPFAM" id="SSF54637">
    <property type="entry name" value="Thioesterase/thiol ester dehydrase-isomerase"/>
    <property type="match status" value="1"/>
</dbReference>
<evidence type="ECO:0008006" key="2">
    <source>
        <dbReference type="Google" id="ProtNLM"/>
    </source>
</evidence>
<dbReference type="CDD" id="cd00586">
    <property type="entry name" value="4HBT"/>
    <property type="match status" value="1"/>
</dbReference>
<accession>A0A382A5Q7</accession>
<dbReference type="InterPro" id="IPR029069">
    <property type="entry name" value="HotDog_dom_sf"/>
</dbReference>
<organism evidence="1">
    <name type="scientific">marine metagenome</name>
    <dbReference type="NCBI Taxonomy" id="408172"/>
    <lineage>
        <taxon>unclassified sequences</taxon>
        <taxon>metagenomes</taxon>
        <taxon>ecological metagenomes</taxon>
    </lineage>
</organism>
<dbReference type="AlphaFoldDB" id="A0A382A5Q7"/>
<gene>
    <name evidence="1" type="ORF">METZ01_LOCUS149563</name>
</gene>
<proteinExistence type="predicted"/>
<protein>
    <recommendedName>
        <fullName evidence="2">Thioesterase domain-containing protein</fullName>
    </recommendedName>
</protein>
<dbReference type="InterPro" id="IPR050563">
    <property type="entry name" value="4-hydroxybenzoyl-CoA_TE"/>
</dbReference>
<dbReference type="Gene3D" id="3.10.129.10">
    <property type="entry name" value="Hotdog Thioesterase"/>
    <property type="match status" value="1"/>
</dbReference>
<dbReference type="EMBL" id="UINC01023970">
    <property type="protein sequence ID" value="SVA96709.1"/>
    <property type="molecule type" value="Genomic_DNA"/>
</dbReference>
<dbReference type="PANTHER" id="PTHR31793:SF40">
    <property type="entry name" value="ACYL-COA THIOESTER HYDROLASE, YBGC_YBAW FAMILY"/>
    <property type="match status" value="1"/>
</dbReference>
<name>A0A382A5Q7_9ZZZZ</name>
<dbReference type="PANTHER" id="PTHR31793">
    <property type="entry name" value="4-HYDROXYBENZOYL-COA THIOESTERASE FAMILY MEMBER"/>
    <property type="match status" value="1"/>
</dbReference>
<dbReference type="GO" id="GO:0047617">
    <property type="term" value="F:fatty acyl-CoA hydrolase activity"/>
    <property type="evidence" value="ECO:0007669"/>
    <property type="project" value="TreeGrafter"/>
</dbReference>
<sequence length="141" mass="15767">MALGSWPVSVELPVQWGEMDHFGHVNNAVFLRWFESARIAYFQHLWPERPSSEAVGPILARMEIDYRLPLQFPDTLRCEATITDLGNSSFRMAYRLFSEAHGGAIAAEGDSVVVIVDYRSGKSVPLTQELRAAIEVVETDG</sequence>
<dbReference type="Pfam" id="PF13279">
    <property type="entry name" value="4HBT_2"/>
    <property type="match status" value="1"/>
</dbReference>
<evidence type="ECO:0000313" key="1">
    <source>
        <dbReference type="EMBL" id="SVA96709.1"/>
    </source>
</evidence>
<reference evidence="1" key="1">
    <citation type="submission" date="2018-05" db="EMBL/GenBank/DDBJ databases">
        <authorList>
            <person name="Lanie J.A."/>
            <person name="Ng W.-L."/>
            <person name="Kazmierczak K.M."/>
            <person name="Andrzejewski T.M."/>
            <person name="Davidsen T.M."/>
            <person name="Wayne K.J."/>
            <person name="Tettelin H."/>
            <person name="Glass J.I."/>
            <person name="Rusch D."/>
            <person name="Podicherti R."/>
            <person name="Tsui H.-C.T."/>
            <person name="Winkler M.E."/>
        </authorList>
    </citation>
    <scope>NUCLEOTIDE SEQUENCE</scope>
</reference>